<evidence type="ECO:0000313" key="2">
    <source>
        <dbReference type="EMBL" id="KAK9094167.1"/>
    </source>
</evidence>
<sequence>MGYSSSYKGYKYLNKNGRMFITRNVVFNEHEFPYFELFLSKSSTSSTSISKSNFVLPTFPFVSIPVTSFSSTTNDSSSSVLVSYLHDFSDKYVESHISHCNPSITHASISSSNTSAP</sequence>
<dbReference type="Proteomes" id="UP001419268">
    <property type="component" value="Unassembled WGS sequence"/>
</dbReference>
<keyword evidence="3" id="KW-1185">Reference proteome</keyword>
<evidence type="ECO:0000313" key="3">
    <source>
        <dbReference type="Proteomes" id="UP001419268"/>
    </source>
</evidence>
<dbReference type="Pfam" id="PF25597">
    <property type="entry name" value="SH3_retrovirus"/>
    <property type="match status" value="1"/>
</dbReference>
<dbReference type="EMBL" id="JBBNAG010000011">
    <property type="protein sequence ID" value="KAK9094167.1"/>
    <property type="molecule type" value="Genomic_DNA"/>
</dbReference>
<gene>
    <name evidence="2" type="ORF">Scep_025636</name>
</gene>
<organism evidence="2 3">
    <name type="scientific">Stephania cephalantha</name>
    <dbReference type="NCBI Taxonomy" id="152367"/>
    <lineage>
        <taxon>Eukaryota</taxon>
        <taxon>Viridiplantae</taxon>
        <taxon>Streptophyta</taxon>
        <taxon>Embryophyta</taxon>
        <taxon>Tracheophyta</taxon>
        <taxon>Spermatophyta</taxon>
        <taxon>Magnoliopsida</taxon>
        <taxon>Ranunculales</taxon>
        <taxon>Menispermaceae</taxon>
        <taxon>Menispermoideae</taxon>
        <taxon>Cissampelideae</taxon>
        <taxon>Stephania</taxon>
    </lineage>
</organism>
<accession>A0AAP0HRD1</accession>
<comment type="caution">
    <text evidence="2">The sequence shown here is derived from an EMBL/GenBank/DDBJ whole genome shotgun (WGS) entry which is preliminary data.</text>
</comment>
<proteinExistence type="predicted"/>
<reference evidence="2 3" key="1">
    <citation type="submission" date="2024-01" db="EMBL/GenBank/DDBJ databases">
        <title>Genome assemblies of Stephania.</title>
        <authorList>
            <person name="Yang L."/>
        </authorList>
    </citation>
    <scope>NUCLEOTIDE SEQUENCE [LARGE SCALE GENOMIC DNA]</scope>
    <source>
        <strain evidence="2">JXDWG</strain>
        <tissue evidence="2">Leaf</tissue>
    </source>
</reference>
<feature type="domain" description="Retroviral polymerase SH3-like" evidence="1">
    <location>
        <begin position="1"/>
        <end position="35"/>
    </location>
</feature>
<name>A0AAP0HRD1_9MAGN</name>
<dbReference type="AlphaFoldDB" id="A0AAP0HRD1"/>
<dbReference type="InterPro" id="IPR057670">
    <property type="entry name" value="SH3_retrovirus"/>
</dbReference>
<evidence type="ECO:0000259" key="1">
    <source>
        <dbReference type="Pfam" id="PF25597"/>
    </source>
</evidence>
<protein>
    <recommendedName>
        <fullName evidence="1">Retroviral polymerase SH3-like domain-containing protein</fullName>
    </recommendedName>
</protein>